<dbReference type="GO" id="GO:1990116">
    <property type="term" value="P:ribosome-associated ubiquitin-dependent protein catabolic process"/>
    <property type="evidence" value="ECO:0007669"/>
    <property type="project" value="TreeGrafter"/>
</dbReference>
<feature type="region of interest" description="Disordered" evidence="3">
    <location>
        <begin position="817"/>
        <end position="987"/>
    </location>
</feature>
<feature type="compositionally biased region" description="Gly residues" evidence="3">
    <location>
        <begin position="951"/>
        <end position="960"/>
    </location>
</feature>
<dbReference type="PANTHER" id="PTHR15239:SF6">
    <property type="entry name" value="RIBOSOME QUALITY CONTROL COMPLEX SUBUNIT NEMF"/>
    <property type="match status" value="1"/>
</dbReference>
<dbReference type="GO" id="GO:0005737">
    <property type="term" value="C:cytoplasm"/>
    <property type="evidence" value="ECO:0007669"/>
    <property type="project" value="UniProtKB-ARBA"/>
</dbReference>
<comment type="caution">
    <text evidence="5">The sequence shown here is derived from an EMBL/GenBank/DDBJ whole genome shotgun (WGS) entry which is preliminary data.</text>
</comment>
<sequence>MVKTKFTTPDVRAMVRDLRTRVLGLKVINIYDIDNRTYTFKLAVPGGEKVTLLLESGARFHTTAYARERSVPGELPSVFAMKLRKYLRGKGLEDVRQLGMDRVVVFRFGQGEGALHLILELYASGNLVLTDANYLILALLRTHQYEQGPDKAVDGEVVGNDAEAGPGMGEGRVEESGRVVRVGHVYPLAFASNALAATRSSAAVEKDAGANLDPPPWLAVTAETVLAALREVVVREEGKAGKEGNGTSSMAQGAKRGRTKRGGQAGASARSKVNLKMALMTSKTLDLSGLGPAIVEHAVLEAGLRPLLRLMPPASTVALVEGGEEGEGRREGLTEEEAARLAEAVQGLDGRLKRLDLPGQEGYILCRKADGARARGGEEDEVMYEEFHPLRLRQHERVGRGVGRGGGSEGGVSFLTERLLARPSRQDLGSEKELRTFPSFDAAVDEFFARLEEQKMRQAARAQEEAVRSRPLRVQRENEARLKVGAGWRKVLEATEARLLDAARLVECHSDAVDKVLLVLRSAIATGADWQTLEEYIRKEQAGGNPLARMITGSKWSENKVTLSLEDPYYEGPGEGEGRRGEGGGEGPRQGGSSPSKPGGRSKGAVEVDIDLALSAYANSRALYEAKKKTGEKAGKTLQGMEKAVKAAERQAAASLSKQQRKRTLSVVRKPYWFEKFHWFITSDNHLVVSGRDAQQNELLVKRYLRAGDAYVHADLTGAASCVVRRKGASGGVGAEVSHVALQEAGCLAVSRSMAWKAKMVTSAWWVGAGQVSKTAPAGEFLPTGSFMVRGKKNFLAPQPLEMGLGLLFKLDEGSVGRHTKERRERGEVGGEEEGGEGEEERRRQVQRLEKSIAALSVQPFVRMEEENDEGEKKEEGEEGKEEEKEEKDDENDDDEEEEEEDEEEGWAVAGTGSEEAREVGQTGEGKGALIEGGDEEADGGGGRRGRAGCVRGGRGGEGQGRTERKWRSAFGQRAAVAEEGRGPGGH</sequence>
<feature type="region of interest" description="Disordered" evidence="3">
    <location>
        <begin position="238"/>
        <end position="269"/>
    </location>
</feature>
<evidence type="ECO:0000256" key="1">
    <source>
        <dbReference type="ARBA" id="ARBA00023054"/>
    </source>
</evidence>
<dbReference type="GO" id="GO:1990112">
    <property type="term" value="C:RQC complex"/>
    <property type="evidence" value="ECO:0007669"/>
    <property type="project" value="TreeGrafter"/>
</dbReference>
<reference evidence="5 6" key="1">
    <citation type="submission" date="2019-01" db="EMBL/GenBank/DDBJ databases">
        <title>Nuclear Genome Assembly of the Microalgal Biofuel strain Nannochloropsis salina CCMP1776.</title>
        <authorList>
            <person name="Hovde B."/>
        </authorList>
    </citation>
    <scope>NUCLEOTIDE SEQUENCE [LARGE SCALE GENOMIC DNA]</scope>
    <source>
        <strain evidence="5 6">CCMP1776</strain>
    </source>
</reference>
<dbReference type="Proteomes" id="UP000355283">
    <property type="component" value="Unassembled WGS sequence"/>
</dbReference>
<keyword evidence="6" id="KW-1185">Reference proteome</keyword>
<dbReference type="Pfam" id="PF05833">
    <property type="entry name" value="NFACT_N"/>
    <property type="match status" value="1"/>
</dbReference>
<evidence type="ECO:0000313" key="5">
    <source>
        <dbReference type="EMBL" id="TFJ82226.1"/>
    </source>
</evidence>
<dbReference type="OrthoDB" id="207084at2759"/>
<dbReference type="InterPro" id="IPR008532">
    <property type="entry name" value="NFACT_RNA-bd"/>
</dbReference>
<dbReference type="AlphaFoldDB" id="A0A4D9CTN6"/>
<gene>
    <name evidence="5" type="ORF">NSK_006555</name>
</gene>
<feature type="compositionally biased region" description="Acidic residues" evidence="3">
    <location>
        <begin position="830"/>
        <end position="839"/>
    </location>
</feature>
<dbReference type="Pfam" id="PF05670">
    <property type="entry name" value="NFACT-R_1"/>
    <property type="match status" value="1"/>
</dbReference>
<evidence type="ECO:0000256" key="2">
    <source>
        <dbReference type="ARBA" id="ARBA00070414"/>
    </source>
</evidence>
<organism evidence="5 6">
    <name type="scientific">Nannochloropsis salina CCMP1776</name>
    <dbReference type="NCBI Taxonomy" id="1027361"/>
    <lineage>
        <taxon>Eukaryota</taxon>
        <taxon>Sar</taxon>
        <taxon>Stramenopiles</taxon>
        <taxon>Ochrophyta</taxon>
        <taxon>Eustigmatophyceae</taxon>
        <taxon>Eustigmatales</taxon>
        <taxon>Monodopsidaceae</taxon>
        <taxon>Microchloropsis</taxon>
        <taxon>Microchloropsis salina</taxon>
    </lineage>
</organism>
<feature type="compositionally biased region" description="Basic and acidic residues" evidence="3">
    <location>
        <begin position="977"/>
        <end position="987"/>
    </location>
</feature>
<keyword evidence="1" id="KW-0175">Coiled coil</keyword>
<evidence type="ECO:0000313" key="6">
    <source>
        <dbReference type="Proteomes" id="UP000355283"/>
    </source>
</evidence>
<dbReference type="EMBL" id="SDOX01000119">
    <property type="protein sequence ID" value="TFJ82226.1"/>
    <property type="molecule type" value="Genomic_DNA"/>
</dbReference>
<evidence type="ECO:0000256" key="3">
    <source>
        <dbReference type="SAM" id="MobiDB-lite"/>
    </source>
</evidence>
<dbReference type="PANTHER" id="PTHR15239">
    <property type="entry name" value="NUCLEAR EXPORT MEDIATOR FACTOR NEMF"/>
    <property type="match status" value="1"/>
</dbReference>
<feature type="compositionally biased region" description="Basic and acidic residues" evidence="3">
    <location>
        <begin position="840"/>
        <end position="851"/>
    </location>
</feature>
<evidence type="ECO:0000259" key="4">
    <source>
        <dbReference type="Pfam" id="PF05670"/>
    </source>
</evidence>
<accession>A0A4D9CTN6</accession>
<feature type="domain" description="NFACT RNA-binding" evidence="4">
    <location>
        <begin position="676"/>
        <end position="791"/>
    </location>
</feature>
<feature type="compositionally biased region" description="Acidic residues" evidence="3">
    <location>
        <begin position="877"/>
        <end position="906"/>
    </location>
</feature>
<dbReference type="InterPro" id="IPR051608">
    <property type="entry name" value="RQC_Subunit_NEMF"/>
</dbReference>
<feature type="region of interest" description="Disordered" evidence="3">
    <location>
        <begin position="566"/>
        <end position="603"/>
    </location>
</feature>
<dbReference type="Gene3D" id="2.30.310.10">
    <property type="entry name" value="ibrinogen binding protein from staphylococcus aureus domain"/>
    <property type="match status" value="1"/>
</dbReference>
<protein>
    <recommendedName>
        <fullName evidence="2">Ribosome quality control complex subunit 2</fullName>
    </recommendedName>
</protein>
<name>A0A4D9CTN6_9STRA</name>
<dbReference type="GO" id="GO:0043023">
    <property type="term" value="F:ribosomal large subunit binding"/>
    <property type="evidence" value="ECO:0007669"/>
    <property type="project" value="TreeGrafter"/>
</dbReference>
<proteinExistence type="predicted"/>
<dbReference type="FunFam" id="2.30.310.10:FF:000003">
    <property type="entry name" value="Zinc knuckle domain containing protein"/>
    <property type="match status" value="1"/>
</dbReference>
<dbReference type="GO" id="GO:0072344">
    <property type="term" value="P:rescue of stalled ribosome"/>
    <property type="evidence" value="ECO:0007669"/>
    <property type="project" value="TreeGrafter"/>
</dbReference>
<dbReference type="GO" id="GO:0000049">
    <property type="term" value="F:tRNA binding"/>
    <property type="evidence" value="ECO:0007669"/>
    <property type="project" value="TreeGrafter"/>
</dbReference>